<evidence type="ECO:0000313" key="11">
    <source>
        <dbReference type="Proteomes" id="UP001430193"/>
    </source>
</evidence>
<dbReference type="Pfam" id="PF12704">
    <property type="entry name" value="MacB_PCD"/>
    <property type="match status" value="1"/>
</dbReference>
<name>A0ABS2KGQ7_9GAMM</name>
<accession>A0ABS2KGQ7</accession>
<evidence type="ECO:0000256" key="3">
    <source>
        <dbReference type="ARBA" id="ARBA00022692"/>
    </source>
</evidence>
<dbReference type="InterPro" id="IPR003838">
    <property type="entry name" value="ABC3_permease_C"/>
</dbReference>
<dbReference type="EMBL" id="JADIKF010000039">
    <property type="protein sequence ID" value="MBM7130346.1"/>
    <property type="molecule type" value="Genomic_DNA"/>
</dbReference>
<feature type="transmembrane region" description="Helical" evidence="7">
    <location>
        <begin position="285"/>
        <end position="312"/>
    </location>
</feature>
<evidence type="ECO:0000256" key="7">
    <source>
        <dbReference type="SAM" id="Phobius"/>
    </source>
</evidence>
<evidence type="ECO:0000313" key="10">
    <source>
        <dbReference type="EMBL" id="MBM7130346.1"/>
    </source>
</evidence>
<feature type="transmembrane region" description="Helical" evidence="7">
    <location>
        <begin position="373"/>
        <end position="393"/>
    </location>
</feature>
<sequence length="410" mass="44869">MSMHPMLSSLRHHKLTVFLLILQVALTCAVVCNVVFLVVDRIQQIALPSGLDEPMLSIIESQSIDKKQNQLARHDADLAALRAIPGVKMAVAADSLPFGDQESSYGTCATLEQLEQAAKLRSMQTNGCVQPAAYAGTPGELNTLGIHLVAGRDFRDDEYVDDDKVPAAILSAELAQKLFPAGNALGNTIYTGERKPIRVVGIVQTLVRPRLYAFGTNQLTMLFPSKSADSYIFYVLRSAPADRQRVLKAAAAKLMQLDPDRILPPEQMQTFEDLRRAYFQRDRTMVGLLVASCAGLLFVTALGISGLANFWVQQRRRQIGVRRAIGATRSEILRHFLLENFVIVSAGILVGVVLAVVLNLLLMKQYEVPRLPWFYLPAGALVLWSLGQLAVLAPAMRASAVPPVVATRSA</sequence>
<keyword evidence="5 7" id="KW-0472">Membrane</keyword>
<evidence type="ECO:0000256" key="5">
    <source>
        <dbReference type="ARBA" id="ARBA00023136"/>
    </source>
</evidence>
<dbReference type="Pfam" id="PF02687">
    <property type="entry name" value="FtsX"/>
    <property type="match status" value="1"/>
</dbReference>
<keyword evidence="4 7" id="KW-1133">Transmembrane helix</keyword>
<feature type="domain" description="MacB-like periplasmic core" evidence="9">
    <location>
        <begin position="55"/>
        <end position="246"/>
    </location>
</feature>
<keyword evidence="3 7" id="KW-0812">Transmembrane</keyword>
<proteinExistence type="inferred from homology"/>
<reference evidence="10" key="1">
    <citation type="submission" date="2020-10" db="EMBL/GenBank/DDBJ databases">
        <title>Phylogeny of dyella-like bacteria.</title>
        <authorList>
            <person name="Fu J."/>
        </authorList>
    </citation>
    <scope>NUCLEOTIDE SEQUENCE</scope>
    <source>
        <strain evidence="10">DHON07</strain>
    </source>
</reference>
<protein>
    <submittedName>
        <fullName evidence="10">ABC transporter permease</fullName>
    </submittedName>
</protein>
<feature type="transmembrane region" description="Helical" evidence="7">
    <location>
        <begin position="333"/>
        <end position="361"/>
    </location>
</feature>
<dbReference type="PANTHER" id="PTHR30572:SF4">
    <property type="entry name" value="ABC TRANSPORTER PERMEASE YTRF"/>
    <property type="match status" value="1"/>
</dbReference>
<comment type="subcellular location">
    <subcellularLocation>
        <location evidence="1">Cell membrane</location>
        <topology evidence="1">Multi-pass membrane protein</topology>
    </subcellularLocation>
</comment>
<evidence type="ECO:0000259" key="8">
    <source>
        <dbReference type="Pfam" id="PF02687"/>
    </source>
</evidence>
<evidence type="ECO:0000259" key="9">
    <source>
        <dbReference type="Pfam" id="PF12704"/>
    </source>
</evidence>
<evidence type="ECO:0000256" key="4">
    <source>
        <dbReference type="ARBA" id="ARBA00022989"/>
    </source>
</evidence>
<dbReference type="PANTHER" id="PTHR30572">
    <property type="entry name" value="MEMBRANE COMPONENT OF TRANSPORTER-RELATED"/>
    <property type="match status" value="1"/>
</dbReference>
<organism evidence="10 11">
    <name type="scientific">Dyella mobilis</name>
    <dbReference type="NCBI Taxonomy" id="1849582"/>
    <lineage>
        <taxon>Bacteria</taxon>
        <taxon>Pseudomonadati</taxon>
        <taxon>Pseudomonadota</taxon>
        <taxon>Gammaproteobacteria</taxon>
        <taxon>Lysobacterales</taxon>
        <taxon>Rhodanobacteraceae</taxon>
        <taxon>Dyella</taxon>
    </lineage>
</organism>
<keyword evidence="11" id="KW-1185">Reference proteome</keyword>
<gene>
    <name evidence="10" type="ORF">ISS99_12465</name>
</gene>
<comment type="caution">
    <text evidence="10">The sequence shown here is derived from an EMBL/GenBank/DDBJ whole genome shotgun (WGS) entry which is preliminary data.</text>
</comment>
<dbReference type="InterPro" id="IPR025857">
    <property type="entry name" value="MacB_PCD"/>
</dbReference>
<keyword evidence="2" id="KW-1003">Cell membrane</keyword>
<evidence type="ECO:0000256" key="2">
    <source>
        <dbReference type="ARBA" id="ARBA00022475"/>
    </source>
</evidence>
<evidence type="ECO:0000256" key="6">
    <source>
        <dbReference type="ARBA" id="ARBA00038076"/>
    </source>
</evidence>
<feature type="domain" description="ABC3 transporter permease C-terminal" evidence="8">
    <location>
        <begin position="295"/>
        <end position="402"/>
    </location>
</feature>
<evidence type="ECO:0000256" key="1">
    <source>
        <dbReference type="ARBA" id="ARBA00004651"/>
    </source>
</evidence>
<comment type="similarity">
    <text evidence="6">Belongs to the ABC-4 integral membrane protein family.</text>
</comment>
<dbReference type="Proteomes" id="UP001430193">
    <property type="component" value="Unassembled WGS sequence"/>
</dbReference>
<dbReference type="InterPro" id="IPR050250">
    <property type="entry name" value="Macrolide_Exporter_MacB"/>
</dbReference>